<accession>A0ABT3SE73</accession>
<gene>
    <name evidence="1" type="ORF">ORI27_11955</name>
</gene>
<evidence type="ECO:0000313" key="1">
    <source>
        <dbReference type="EMBL" id="MCX2937419.1"/>
    </source>
</evidence>
<comment type="caution">
    <text evidence="1">The sequence shown here is derived from an EMBL/GenBank/DDBJ whole genome shotgun (WGS) entry which is preliminary data.</text>
</comment>
<sequence>MKSSSDPVPSVAEADATGEIAELYDDIRTMLGMSFVNLIWRNVASIPDGLRWTWETMKPLYVNGAVYTHAEALRDAQDLPPVPRLPAATLRAVGISADDETAIRAALLGYDRGNPLNIVSFSAVLSRLSGLPPPPAPPPQAPPSHPVAHAPTMLNLDQMAPDIAEMVRAVNLIGARGKAREIQVSLPRNLAHWPGFLALYYTALQPLHDDGTLLTAIDAVLADGERRGRAVSGALGATEPPAPETAAAVTASLQNLVPNAMGRMIPVVSLLLRLMPTTDSTRTG</sequence>
<organism evidence="1 2">
    <name type="scientific">Mycobacterium pinniadriaticum</name>
    <dbReference type="NCBI Taxonomy" id="2994102"/>
    <lineage>
        <taxon>Bacteria</taxon>
        <taxon>Bacillati</taxon>
        <taxon>Actinomycetota</taxon>
        <taxon>Actinomycetes</taxon>
        <taxon>Mycobacteriales</taxon>
        <taxon>Mycobacteriaceae</taxon>
        <taxon>Mycobacterium</taxon>
    </lineage>
</organism>
<dbReference type="Gene3D" id="1.20.1290.10">
    <property type="entry name" value="AhpD-like"/>
    <property type="match status" value="1"/>
</dbReference>
<name>A0ABT3SE73_9MYCO</name>
<dbReference type="RefSeq" id="WP_265997056.1">
    <property type="nucleotide sequence ID" value="NZ_JAPJDN010000008.1"/>
</dbReference>
<evidence type="ECO:0000313" key="2">
    <source>
        <dbReference type="Proteomes" id="UP001300745"/>
    </source>
</evidence>
<dbReference type="InterPro" id="IPR029032">
    <property type="entry name" value="AhpD-like"/>
</dbReference>
<keyword evidence="2" id="KW-1185">Reference proteome</keyword>
<reference evidence="1 2" key="1">
    <citation type="submission" date="2022-11" db="EMBL/GenBank/DDBJ databases">
        <title>Mycobacterium sp. nov.</title>
        <authorList>
            <person name="Papic B."/>
            <person name="Spicic S."/>
            <person name="Duvnjak S."/>
        </authorList>
    </citation>
    <scope>NUCLEOTIDE SEQUENCE [LARGE SCALE GENOMIC DNA]</scope>
    <source>
        <strain evidence="1 2">CVI_P4</strain>
    </source>
</reference>
<dbReference type="EMBL" id="JAPJDO010000008">
    <property type="protein sequence ID" value="MCX2937419.1"/>
    <property type="molecule type" value="Genomic_DNA"/>
</dbReference>
<proteinExistence type="predicted"/>
<dbReference type="Proteomes" id="UP001300745">
    <property type="component" value="Unassembled WGS sequence"/>
</dbReference>
<protein>
    <submittedName>
        <fullName evidence="1">Uncharacterized protein</fullName>
    </submittedName>
</protein>